<accession>A0AAN8G2N1</accession>
<feature type="region of interest" description="Disordered" evidence="1">
    <location>
        <begin position="110"/>
        <end position="148"/>
    </location>
</feature>
<comment type="caution">
    <text evidence="2">The sequence shown here is derived from an EMBL/GenBank/DDBJ whole genome shotgun (WGS) entry which is preliminary data.</text>
</comment>
<feature type="region of interest" description="Disordered" evidence="1">
    <location>
        <begin position="308"/>
        <end position="344"/>
    </location>
</feature>
<sequence length="464" mass="47372">MFSSLLNSAKDILENAQQGNASQTNPQPSPQSNQAGRQEGGGDLFSGILNAVGKTLSEGSQPATQQAPQPPPPSSAGDGNHSSKSSQGFNIRPEDVAMITKGLGVLAQVVKERTSAKGPEGEQPANMDPSAGKTPSQPAGGAEQSDFLSGLMNVVNQLGNTNKPAPQGATQSGSQLSQEDIARITAGLGSLATTLKEKAFGGSTVEEESVAKLDAQGGKLQVSSVVEKSETTGKEQAPAAGGDFLSGLMNVAKDVGKALGEQKQGAPAANSSGNTTQQGGLSQEDIARITAGLGSLADIFKTKVAKKDVEEQVTKADAHSGQTHMSLLDKADAQAEQRAQQEAASGDFLSGLLSVAKDVGKAVEQNQSGTTAKSSGHESTASSQGGSQLSQEDIAKLTAGLGSLVGVIQGKATDYFHKTPPAEEQKKPVDEPVVDDIEEEIGKVVLPGYTGYTDASAASKPKTN</sequence>
<feature type="compositionally biased region" description="Polar residues" evidence="1">
    <location>
        <begin position="269"/>
        <end position="281"/>
    </location>
</feature>
<gene>
    <name evidence="2" type="ORF">GCK32_002423</name>
</gene>
<organism evidence="2 3">
    <name type="scientific">Trichostrongylus colubriformis</name>
    <name type="common">Black scour worm</name>
    <dbReference type="NCBI Taxonomy" id="6319"/>
    <lineage>
        <taxon>Eukaryota</taxon>
        <taxon>Metazoa</taxon>
        <taxon>Ecdysozoa</taxon>
        <taxon>Nematoda</taxon>
        <taxon>Chromadorea</taxon>
        <taxon>Rhabditida</taxon>
        <taxon>Rhabditina</taxon>
        <taxon>Rhabditomorpha</taxon>
        <taxon>Strongyloidea</taxon>
        <taxon>Trichostrongylidae</taxon>
        <taxon>Trichostrongylus</taxon>
    </lineage>
</organism>
<feature type="region of interest" description="Disordered" evidence="1">
    <location>
        <begin position="362"/>
        <end position="391"/>
    </location>
</feature>
<feature type="compositionally biased region" description="Low complexity" evidence="1">
    <location>
        <begin position="20"/>
        <end position="35"/>
    </location>
</feature>
<dbReference type="EMBL" id="WIXE01005503">
    <property type="protein sequence ID" value="KAK5982150.1"/>
    <property type="molecule type" value="Genomic_DNA"/>
</dbReference>
<keyword evidence="3" id="KW-1185">Reference proteome</keyword>
<dbReference type="AlphaFoldDB" id="A0AAN8G2N1"/>
<feature type="compositionally biased region" description="Polar residues" evidence="1">
    <location>
        <begin position="364"/>
        <end position="391"/>
    </location>
</feature>
<feature type="region of interest" description="Disordered" evidence="1">
    <location>
        <begin position="157"/>
        <end position="176"/>
    </location>
</feature>
<feature type="region of interest" description="Disordered" evidence="1">
    <location>
        <begin position="1"/>
        <end position="95"/>
    </location>
</feature>
<feature type="region of interest" description="Disordered" evidence="1">
    <location>
        <begin position="224"/>
        <end position="243"/>
    </location>
</feature>
<reference evidence="2 3" key="1">
    <citation type="submission" date="2019-10" db="EMBL/GenBank/DDBJ databases">
        <title>Assembly and Annotation for the nematode Trichostrongylus colubriformis.</title>
        <authorList>
            <person name="Martin J."/>
        </authorList>
    </citation>
    <scope>NUCLEOTIDE SEQUENCE [LARGE SCALE GENOMIC DNA]</scope>
    <source>
        <strain evidence="2">G859</strain>
        <tissue evidence="2">Whole worm</tissue>
    </source>
</reference>
<name>A0AAN8G2N1_TRICO</name>
<proteinExistence type="predicted"/>
<feature type="compositionally biased region" description="Basic and acidic residues" evidence="1">
    <location>
        <begin position="308"/>
        <end position="318"/>
    </location>
</feature>
<dbReference type="Proteomes" id="UP001331761">
    <property type="component" value="Unassembled WGS sequence"/>
</dbReference>
<evidence type="ECO:0000313" key="2">
    <source>
        <dbReference type="EMBL" id="KAK5982150.1"/>
    </source>
</evidence>
<protein>
    <submittedName>
        <fullName evidence="2">Uncharacterized protein</fullName>
    </submittedName>
</protein>
<evidence type="ECO:0000313" key="3">
    <source>
        <dbReference type="Proteomes" id="UP001331761"/>
    </source>
</evidence>
<feature type="compositionally biased region" description="Polar residues" evidence="1">
    <location>
        <begin position="80"/>
        <end position="89"/>
    </location>
</feature>
<feature type="region of interest" description="Disordered" evidence="1">
    <location>
        <begin position="256"/>
        <end position="283"/>
    </location>
</feature>
<evidence type="ECO:0000256" key="1">
    <source>
        <dbReference type="SAM" id="MobiDB-lite"/>
    </source>
</evidence>